<dbReference type="Proteomes" id="UP000317722">
    <property type="component" value="Unassembled WGS sequence"/>
</dbReference>
<keyword evidence="2" id="KW-1185">Reference proteome</keyword>
<sequence>MFSERTSVGLDVHARSVVAAAIDGVTGEVFKARLTPDHQVVLRWVQDLPGPVAATY</sequence>
<evidence type="ECO:0000313" key="2">
    <source>
        <dbReference type="Proteomes" id="UP000317722"/>
    </source>
</evidence>
<protein>
    <submittedName>
        <fullName evidence="1">IS110 family transposase</fullName>
    </submittedName>
</protein>
<name>A0A502CHQ8_9MICO</name>
<gene>
    <name evidence="1" type="ORF">EAH86_20240</name>
</gene>
<evidence type="ECO:0000313" key="1">
    <source>
        <dbReference type="EMBL" id="TPG12242.1"/>
    </source>
</evidence>
<dbReference type="EMBL" id="RCZM01000012">
    <property type="protein sequence ID" value="TPG12242.1"/>
    <property type="molecule type" value="Genomic_DNA"/>
</dbReference>
<proteinExistence type="predicted"/>
<dbReference type="AlphaFoldDB" id="A0A502CHQ8"/>
<reference evidence="1 2" key="1">
    <citation type="journal article" date="2019" name="Environ. Microbiol.">
        <title>Species interactions and distinct microbial communities in high Arctic permafrost affected cryosols are associated with the CH4 and CO2 gas fluxes.</title>
        <authorList>
            <person name="Altshuler I."/>
            <person name="Hamel J."/>
            <person name="Turney S."/>
            <person name="Magnuson E."/>
            <person name="Levesque R."/>
            <person name="Greer C."/>
            <person name="Whyte L.G."/>
        </authorList>
    </citation>
    <scope>NUCLEOTIDE SEQUENCE [LARGE SCALE GENOMIC DNA]</scope>
    <source>
        <strain evidence="1 2">S9.3A</strain>
    </source>
</reference>
<organism evidence="1 2">
    <name type="scientific">Pedococcus bigeumensis</name>
    <dbReference type="NCBI Taxonomy" id="433644"/>
    <lineage>
        <taxon>Bacteria</taxon>
        <taxon>Bacillati</taxon>
        <taxon>Actinomycetota</taxon>
        <taxon>Actinomycetes</taxon>
        <taxon>Micrococcales</taxon>
        <taxon>Intrasporangiaceae</taxon>
        <taxon>Pedococcus</taxon>
    </lineage>
</organism>
<comment type="caution">
    <text evidence="1">The sequence shown here is derived from an EMBL/GenBank/DDBJ whole genome shotgun (WGS) entry which is preliminary data.</text>
</comment>
<accession>A0A502CHQ8</accession>
<feature type="non-terminal residue" evidence="1">
    <location>
        <position position="56"/>
    </location>
</feature>